<dbReference type="KEGG" id="cel:CELE_K01G5.10"/>
<dbReference type="GeneID" id="186851"/>
<dbReference type="EMBL" id="BX284603">
    <property type="protein sequence ID" value="CAC35822.1"/>
    <property type="molecule type" value="Genomic_DNA"/>
</dbReference>
<reference evidence="1 2" key="1">
    <citation type="journal article" date="1998" name="Science">
        <title>Genome sequence of the nematode C. elegans: a platform for investigating biology.</title>
        <authorList>
            <consortium name="The C. elegans sequencing consortium"/>
            <person name="Sulson J.E."/>
            <person name="Waterston R."/>
        </authorList>
    </citation>
    <scope>NUCLEOTIDE SEQUENCE [LARGE SCALE GENOMIC DNA]</scope>
    <source>
        <strain evidence="1 2">Bristol N2</strain>
    </source>
</reference>
<dbReference type="InParanoid" id="Q9BI82"/>
<dbReference type="PANTHER" id="PTHR46191">
    <property type="match status" value="1"/>
</dbReference>
<organism evidence="1 2">
    <name type="scientific">Caenorhabditis elegans</name>
    <dbReference type="NCBI Taxonomy" id="6239"/>
    <lineage>
        <taxon>Eukaryota</taxon>
        <taxon>Metazoa</taxon>
        <taxon>Ecdysozoa</taxon>
        <taxon>Nematoda</taxon>
        <taxon>Chromadorea</taxon>
        <taxon>Rhabditida</taxon>
        <taxon>Rhabditina</taxon>
        <taxon>Rhabditomorpha</taxon>
        <taxon>Rhabditoidea</taxon>
        <taxon>Rhabditidae</taxon>
        <taxon>Peloderinae</taxon>
        <taxon>Caenorhabditis</taxon>
    </lineage>
</organism>
<dbReference type="NCBIfam" id="TIGR02252">
    <property type="entry name" value="DREG-2"/>
    <property type="match status" value="1"/>
</dbReference>
<dbReference type="FunCoup" id="Q9BI82">
    <property type="interactions" value="940"/>
</dbReference>
<dbReference type="PANTHER" id="PTHR46191:SF2">
    <property type="entry name" value="HALOACID DEHALOGENASE-LIKE HYDROLASE DOMAIN-CONTAINING PROTEIN 3"/>
    <property type="match status" value="1"/>
</dbReference>
<dbReference type="SMR" id="Q9BI82"/>
<dbReference type="NCBIfam" id="TIGR01549">
    <property type="entry name" value="HAD-SF-IA-v1"/>
    <property type="match status" value="1"/>
</dbReference>
<name>Q9BI82_CAEEL</name>
<dbReference type="InterPro" id="IPR036412">
    <property type="entry name" value="HAD-like_sf"/>
</dbReference>
<dbReference type="InterPro" id="IPR006439">
    <property type="entry name" value="HAD-SF_hydro_IA"/>
</dbReference>
<gene>
    <name evidence="1" type="ORF">CELE_K01G5.10</name>
    <name evidence="1 3" type="ORF">K01G5.10</name>
</gene>
<dbReference type="GO" id="GO:0005634">
    <property type="term" value="C:nucleus"/>
    <property type="evidence" value="ECO:0000318"/>
    <property type="project" value="GO_Central"/>
</dbReference>
<dbReference type="InterPro" id="IPR011949">
    <property type="entry name" value="HAD-SF_hydro_IA_REG-2-like"/>
</dbReference>
<dbReference type="RefSeq" id="NP_499376.1">
    <property type="nucleotide sequence ID" value="NM_066975.1"/>
</dbReference>
<dbReference type="WormBase" id="K01G5.10">
    <property type="protein sequence ID" value="CE26719"/>
    <property type="gene ID" value="WBGene00010481"/>
</dbReference>
<dbReference type="Bgee" id="WBGene00010481">
    <property type="expression patterns" value="Expressed in pharyngeal muscle cell (C elegans) and 3 other cell types or tissues"/>
</dbReference>
<evidence type="ECO:0000313" key="1">
    <source>
        <dbReference type="EMBL" id="CAC35822.1"/>
    </source>
</evidence>
<accession>Q9BI82</accession>
<dbReference type="Proteomes" id="UP000001940">
    <property type="component" value="Chromosome III"/>
</dbReference>
<protein>
    <submittedName>
        <fullName evidence="1">Haloacid dehalogenase-like hydrolase domain-containing protein 3</fullName>
    </submittedName>
</protein>
<dbReference type="HOGENOM" id="CLU_045011_8_0_1"/>
<evidence type="ECO:0000313" key="3">
    <source>
        <dbReference type="WormBase" id="K01G5.10"/>
    </source>
</evidence>
<dbReference type="STRING" id="6239.K01G5.10.1"/>
<evidence type="ECO:0007829" key="4">
    <source>
        <dbReference type="PeptideAtlas" id="Q9BI82"/>
    </source>
</evidence>
<dbReference type="CDD" id="cd16415">
    <property type="entry name" value="HAD_dREG-2_like"/>
    <property type="match status" value="1"/>
</dbReference>
<dbReference type="PhylomeDB" id="Q9BI82"/>
<dbReference type="InterPro" id="IPR023214">
    <property type="entry name" value="HAD_sf"/>
</dbReference>
<dbReference type="Gene3D" id="3.40.50.1000">
    <property type="entry name" value="HAD superfamily/HAD-like"/>
    <property type="match status" value="1"/>
</dbReference>
<dbReference type="SUPFAM" id="SSF56784">
    <property type="entry name" value="HAD-like"/>
    <property type="match status" value="1"/>
</dbReference>
<dbReference type="SFLD" id="SFLDG01129">
    <property type="entry name" value="C1.5:_HAD__Beta-PGM__Phosphata"/>
    <property type="match status" value="1"/>
</dbReference>
<dbReference type="Pfam" id="PF00702">
    <property type="entry name" value="Hydrolase"/>
    <property type="match status" value="1"/>
</dbReference>
<dbReference type="CTD" id="186851"/>
<dbReference type="eggNOG" id="KOG3085">
    <property type="taxonomic scope" value="Eukaryota"/>
</dbReference>
<dbReference type="UCSC" id="K01G5.10">
    <property type="organism name" value="c. elegans"/>
</dbReference>
<dbReference type="OMA" id="KCVGIIS"/>
<sequence length="248" mass="28049">MLSNLLRTTSRNLSTPPVVKVLSLDARDTLITMKESPPIVYSRFARQYDLEVDSDQIMGSFLKNYKRMSIASPCFGFNGIGNKSWWIEVVSSTLLDCAPDSEKGRVEVIAGALYNHYATPEPWKLVESDTRQTLQKLRLKGIILVVISNFDSRLKSLLSQFNLLDLFSMTVLSGEIGYEKPDEKIFQLVVNHFDLISPSEILHIGDNLKNDFHGAKNFGCRALLFDSSSSHNVEPFYCISRLSDLKLY</sequence>
<keyword evidence="2" id="KW-1185">Reference proteome</keyword>
<proteinExistence type="evidence at protein level"/>
<dbReference type="Gene3D" id="1.10.150.720">
    <property type="entry name" value="Haloacid dehalogenase-like hydrolase"/>
    <property type="match status" value="1"/>
</dbReference>
<dbReference type="OrthoDB" id="444127at2759"/>
<dbReference type="InterPro" id="IPR051828">
    <property type="entry name" value="HAD-like_hydrolase_domain"/>
</dbReference>
<evidence type="ECO:0000313" key="2">
    <source>
        <dbReference type="Proteomes" id="UP000001940"/>
    </source>
</evidence>
<dbReference type="SFLD" id="SFLDS00003">
    <property type="entry name" value="Haloacid_Dehalogenase"/>
    <property type="match status" value="1"/>
</dbReference>
<dbReference type="PaxDb" id="6239-K01G5.10"/>
<dbReference type="PeptideAtlas" id="Q9BI82"/>
<dbReference type="InterPro" id="IPR044924">
    <property type="entry name" value="HAD-SF_hydro_IA_REG-2-like_cap"/>
</dbReference>
<dbReference type="AGR" id="WB:WBGene00010481"/>
<dbReference type="AlphaFoldDB" id="Q9BI82"/>
<keyword evidence="4" id="KW-1267">Proteomics identification</keyword>